<gene>
    <name evidence="7" type="ORF">EC841_1075</name>
</gene>
<dbReference type="SUPFAM" id="SSF48498">
    <property type="entry name" value="Tetracyclin repressor-like, C-terminal domain"/>
    <property type="match status" value="1"/>
</dbReference>
<dbReference type="InterPro" id="IPR009057">
    <property type="entry name" value="Homeodomain-like_sf"/>
</dbReference>
<dbReference type="GO" id="GO:0009410">
    <property type="term" value="P:response to xenobiotic stimulus"/>
    <property type="evidence" value="ECO:0007669"/>
    <property type="project" value="UniProtKB-ARBA"/>
</dbReference>
<evidence type="ECO:0000313" key="8">
    <source>
        <dbReference type="Proteomes" id="UP000295263"/>
    </source>
</evidence>
<keyword evidence="1" id="KW-0678">Repressor</keyword>
<keyword evidence="2" id="KW-0805">Transcription regulation</keyword>
<dbReference type="PROSITE" id="PS50977">
    <property type="entry name" value="HTH_TETR_2"/>
    <property type="match status" value="1"/>
</dbReference>
<dbReference type="InterPro" id="IPR023772">
    <property type="entry name" value="DNA-bd_HTH_TetR-type_CS"/>
</dbReference>
<evidence type="ECO:0000256" key="5">
    <source>
        <dbReference type="PROSITE-ProRule" id="PRU00335"/>
    </source>
</evidence>
<evidence type="ECO:0000313" key="7">
    <source>
        <dbReference type="EMBL" id="TCQ71414.1"/>
    </source>
</evidence>
<dbReference type="Gene3D" id="1.10.357.10">
    <property type="entry name" value="Tetracycline Repressor, domain 2"/>
    <property type="match status" value="1"/>
</dbReference>
<dbReference type="PROSITE" id="PS01081">
    <property type="entry name" value="HTH_TETR_1"/>
    <property type="match status" value="1"/>
</dbReference>
<evidence type="ECO:0000256" key="1">
    <source>
        <dbReference type="ARBA" id="ARBA00022491"/>
    </source>
</evidence>
<sequence>MYWYVVIFQGGISDFLLSNINRRVLDLIPSQYSHYSAVRQQVKQCMVRKTKEEALRTRQLLIDAAIEQFALRGVANTTLTDIADAAGVTRGAIYWHFSSKSQLFNEIWRQQLPLRELLPPPPSQISASDLLHHLREKFIRGLQYIAEDPRQRDLMQILYHKCEFASDMMPEQDIRQKIGFSYPTIREILAECIRNRLLPAETNIEITLIILHGTFSGIIKNWLMAPQRFDLYQQAPLLVDNIMSMLCVPSRRTAS</sequence>
<evidence type="ECO:0000256" key="4">
    <source>
        <dbReference type="ARBA" id="ARBA00023163"/>
    </source>
</evidence>
<dbReference type="NCBIfam" id="NF007430">
    <property type="entry name" value="PRK09975.1"/>
    <property type="match status" value="1"/>
</dbReference>
<accession>A0ABD7QF43</accession>
<keyword evidence="4" id="KW-0804">Transcription</keyword>
<feature type="domain" description="HTH tetR-type" evidence="6">
    <location>
        <begin position="55"/>
        <end position="115"/>
    </location>
</feature>
<keyword evidence="3 5" id="KW-0238">DNA-binding</keyword>
<dbReference type="InterPro" id="IPR036271">
    <property type="entry name" value="Tet_transcr_reg_TetR-rel_C_sf"/>
</dbReference>
<dbReference type="InterPro" id="IPR013572">
    <property type="entry name" value="Tscrpt_reg_MAATS_C"/>
</dbReference>
<dbReference type="GO" id="GO:0003700">
    <property type="term" value="F:DNA-binding transcription factor activity"/>
    <property type="evidence" value="ECO:0007669"/>
    <property type="project" value="UniProtKB-ARBA"/>
</dbReference>
<evidence type="ECO:0000256" key="2">
    <source>
        <dbReference type="ARBA" id="ARBA00023015"/>
    </source>
</evidence>
<dbReference type="GO" id="GO:0045892">
    <property type="term" value="P:negative regulation of DNA-templated transcription"/>
    <property type="evidence" value="ECO:0007669"/>
    <property type="project" value="UniProtKB-ARBA"/>
</dbReference>
<protein>
    <submittedName>
        <fullName evidence="7">TetR family transcriptional regulator</fullName>
    </submittedName>
</protein>
<feature type="DNA-binding region" description="H-T-H motif" evidence="5">
    <location>
        <begin position="78"/>
        <end position="97"/>
    </location>
</feature>
<organism evidence="7 8">
    <name type="scientific">Raoultella ornithinolytica</name>
    <name type="common">Klebsiella ornithinolytica</name>
    <dbReference type="NCBI Taxonomy" id="54291"/>
    <lineage>
        <taxon>Bacteria</taxon>
        <taxon>Pseudomonadati</taxon>
        <taxon>Pseudomonadota</taxon>
        <taxon>Gammaproteobacteria</taxon>
        <taxon>Enterobacterales</taxon>
        <taxon>Enterobacteriaceae</taxon>
        <taxon>Klebsiella/Raoultella group</taxon>
        <taxon>Raoultella</taxon>
    </lineage>
</organism>
<dbReference type="InterPro" id="IPR001647">
    <property type="entry name" value="HTH_TetR"/>
</dbReference>
<dbReference type="EMBL" id="SLYQ01000007">
    <property type="protein sequence ID" value="TCQ71414.1"/>
    <property type="molecule type" value="Genomic_DNA"/>
</dbReference>
<name>A0ABD7QF43_RAOOR</name>
<dbReference type="Pfam" id="PF08361">
    <property type="entry name" value="TetR_C_2"/>
    <property type="match status" value="1"/>
</dbReference>
<dbReference type="PANTHER" id="PTHR43479:SF11">
    <property type="entry name" value="ACREF_ENVCD OPERON REPRESSOR-RELATED"/>
    <property type="match status" value="1"/>
</dbReference>
<dbReference type="SUPFAM" id="SSF46689">
    <property type="entry name" value="Homeodomain-like"/>
    <property type="match status" value="1"/>
</dbReference>
<dbReference type="PANTHER" id="PTHR43479">
    <property type="entry name" value="ACREF/ENVCD OPERON REPRESSOR-RELATED"/>
    <property type="match status" value="1"/>
</dbReference>
<dbReference type="AlphaFoldDB" id="A0ABD7QF43"/>
<evidence type="ECO:0000259" key="6">
    <source>
        <dbReference type="PROSITE" id="PS50977"/>
    </source>
</evidence>
<evidence type="ECO:0000256" key="3">
    <source>
        <dbReference type="ARBA" id="ARBA00023125"/>
    </source>
</evidence>
<dbReference type="Pfam" id="PF00440">
    <property type="entry name" value="TetR_N"/>
    <property type="match status" value="1"/>
</dbReference>
<dbReference type="PRINTS" id="PR00455">
    <property type="entry name" value="HTHTETR"/>
</dbReference>
<proteinExistence type="predicted"/>
<comment type="caution">
    <text evidence="7">The sequence shown here is derived from an EMBL/GenBank/DDBJ whole genome shotgun (WGS) entry which is preliminary data.</text>
</comment>
<dbReference type="Proteomes" id="UP000295263">
    <property type="component" value="Unassembled WGS sequence"/>
</dbReference>
<reference evidence="7 8" key="1">
    <citation type="submission" date="2019-03" db="EMBL/GenBank/DDBJ databases">
        <title>Genomic analyses of the natural microbiome of Caenorhabditis elegans.</title>
        <authorList>
            <person name="Samuel B."/>
        </authorList>
    </citation>
    <scope>NUCLEOTIDE SEQUENCE [LARGE SCALE GENOMIC DNA]</scope>
    <source>
        <strain evidence="7 8">JUb54</strain>
    </source>
</reference>
<dbReference type="GO" id="GO:0003677">
    <property type="term" value="F:DNA binding"/>
    <property type="evidence" value="ECO:0007669"/>
    <property type="project" value="UniProtKB-UniRule"/>
</dbReference>
<dbReference type="InterPro" id="IPR050624">
    <property type="entry name" value="HTH-type_Tx_Regulator"/>
</dbReference>
<dbReference type="FunFam" id="1.10.357.10:FF:000003">
    <property type="entry name" value="HTH-type transcriptional regulator AcrR"/>
    <property type="match status" value="1"/>
</dbReference>